<evidence type="ECO:0000313" key="10">
    <source>
        <dbReference type="Proteomes" id="UP000594464"/>
    </source>
</evidence>
<keyword evidence="4 5" id="KW-0472">Membrane</keyword>
<keyword evidence="2 5" id="KW-0812">Transmembrane</keyword>
<dbReference type="SUPFAM" id="SSF141322">
    <property type="entry name" value="NfeD domain-like"/>
    <property type="match status" value="1"/>
</dbReference>
<dbReference type="InterPro" id="IPR012340">
    <property type="entry name" value="NA-bd_OB-fold"/>
</dbReference>
<dbReference type="InterPro" id="IPR002810">
    <property type="entry name" value="NfeD-like_C"/>
</dbReference>
<dbReference type="AlphaFoldDB" id="A0A7T0C2I4"/>
<dbReference type="CDD" id="cd07020">
    <property type="entry name" value="Clp_protease_NfeD_1"/>
    <property type="match status" value="1"/>
</dbReference>
<evidence type="ECO:0000259" key="7">
    <source>
        <dbReference type="Pfam" id="PF24961"/>
    </source>
</evidence>
<feature type="transmembrane region" description="Helical" evidence="5">
    <location>
        <begin position="271"/>
        <end position="291"/>
    </location>
</feature>
<protein>
    <submittedName>
        <fullName evidence="9">Nodulation protein NfeD</fullName>
    </submittedName>
</protein>
<keyword evidence="3 5" id="KW-1133">Transmembrane helix</keyword>
<evidence type="ECO:0000256" key="4">
    <source>
        <dbReference type="ARBA" id="ARBA00023136"/>
    </source>
</evidence>
<organism evidence="9 10">
    <name type="scientific">Candidatus Nitrohelix vancouverensis</name>
    <dbReference type="NCBI Taxonomy" id="2705534"/>
    <lineage>
        <taxon>Bacteria</taxon>
        <taxon>Pseudomonadati</taxon>
        <taxon>Nitrospinota/Tectimicrobiota group</taxon>
        <taxon>Nitrospinota</taxon>
        <taxon>Nitrospinia</taxon>
        <taxon>Nitrospinales</taxon>
        <taxon>Nitrospinaceae</taxon>
        <taxon>Candidatus Nitrohelix</taxon>
    </lineage>
</organism>
<dbReference type="InterPro" id="IPR052165">
    <property type="entry name" value="Membrane_assoc_protease"/>
</dbReference>
<evidence type="ECO:0000259" key="6">
    <source>
        <dbReference type="Pfam" id="PF01957"/>
    </source>
</evidence>
<feature type="transmembrane region" description="Helical" evidence="5">
    <location>
        <begin position="377"/>
        <end position="396"/>
    </location>
</feature>
<dbReference type="Pfam" id="PF01957">
    <property type="entry name" value="NfeD"/>
    <property type="match status" value="1"/>
</dbReference>
<evidence type="ECO:0000256" key="5">
    <source>
        <dbReference type="SAM" id="Phobius"/>
    </source>
</evidence>
<dbReference type="Pfam" id="PF24961">
    <property type="entry name" value="NfeD_membrane"/>
    <property type="match status" value="1"/>
</dbReference>
<dbReference type="KEGG" id="nva:G3M78_08170"/>
<name>A0A7T0C2I4_9BACT</name>
<feature type="domain" description="NfeD integral membrane" evidence="7">
    <location>
        <begin position="276"/>
        <end position="392"/>
    </location>
</feature>
<evidence type="ECO:0000313" key="9">
    <source>
        <dbReference type="EMBL" id="QPJ65367.1"/>
    </source>
</evidence>
<reference evidence="10" key="1">
    <citation type="submission" date="2020-02" db="EMBL/GenBank/DDBJ databases">
        <title>Genomic and physiological characterization of two novel Nitrospinaceae genera.</title>
        <authorList>
            <person name="Mueller A.J."/>
            <person name="Jung M.-Y."/>
            <person name="Strachan C.R."/>
            <person name="Herbold C.W."/>
            <person name="Kirkegaard R.H."/>
            <person name="Daims H."/>
        </authorList>
    </citation>
    <scope>NUCLEOTIDE SEQUENCE [LARGE SCALE GENOMIC DNA]</scope>
</reference>
<evidence type="ECO:0000256" key="2">
    <source>
        <dbReference type="ARBA" id="ARBA00022692"/>
    </source>
</evidence>
<dbReference type="InterPro" id="IPR029045">
    <property type="entry name" value="ClpP/crotonase-like_dom_sf"/>
</dbReference>
<accession>A0A7T0C2I4</accession>
<dbReference type="GO" id="GO:0016020">
    <property type="term" value="C:membrane"/>
    <property type="evidence" value="ECO:0007669"/>
    <property type="project" value="UniProtKB-SubCell"/>
</dbReference>
<comment type="subcellular location">
    <subcellularLocation>
        <location evidence="1">Membrane</location>
        <topology evidence="1">Multi-pass membrane protein</topology>
    </subcellularLocation>
</comment>
<dbReference type="Gene3D" id="2.40.50.140">
    <property type="entry name" value="Nucleic acid-binding proteins"/>
    <property type="match status" value="1"/>
</dbReference>
<sequence length="464" mass="49144">MYRDNFQPGSINQSCKGVEGFTTRIFGGHTLPALFSFLFSIPEKLLAALFIIVLFHTPAESLERVVVLEIFGPINPVVAAFVVEGIQQANDDGESLVVLQMDTPGGLDTSMREIIKAILNSQVPVATYVSPSGSRAASAGAFIAIASHVAAMAPGASIGAAHPVNMMGGDGGDKVMQSKIENDAAAYIRSLAEHHGRNADWAESAVRQSASLSAVDAEKQNVIDLVAGNLDALLLAIDGRLVKIGSMEKTLNTRGEVIFLELNKRQQILDAISNPNVVYILMMLGMVGLYFELSNPGLILPGSVGGVSLILALYGMQTLPIEYAGLLLIVLGMVFFIVELSVASSGLLAIGGTISIYFGSIMLIDSDDPSMQISKTVLYPTLALCVLLSIGILYLAERARELKAVSGLEGMLGSVGAARTEVNPTGTVMVHGEVWNAVSDERIEKGESVTIEAVDGLKLKVRKT</sequence>
<feature type="transmembrane region" description="Helical" evidence="5">
    <location>
        <begin position="33"/>
        <end position="55"/>
    </location>
</feature>
<feature type="transmembrane region" description="Helical" evidence="5">
    <location>
        <begin position="326"/>
        <end position="357"/>
    </location>
</feature>
<evidence type="ECO:0000256" key="3">
    <source>
        <dbReference type="ARBA" id="ARBA00022989"/>
    </source>
</evidence>
<feature type="domain" description="NfeD1b N-terminal" evidence="8">
    <location>
        <begin position="66"/>
        <end position="227"/>
    </location>
</feature>
<proteinExistence type="predicted"/>
<dbReference type="FunFam" id="3.90.226.10:FF:000089">
    <property type="entry name" value="Membrane-bound serine protease"/>
    <property type="match status" value="1"/>
</dbReference>
<dbReference type="EMBL" id="CP048620">
    <property type="protein sequence ID" value="QPJ65367.1"/>
    <property type="molecule type" value="Genomic_DNA"/>
</dbReference>
<evidence type="ECO:0000256" key="1">
    <source>
        <dbReference type="ARBA" id="ARBA00004141"/>
    </source>
</evidence>
<dbReference type="InterPro" id="IPR056739">
    <property type="entry name" value="NfeD_membrane"/>
</dbReference>
<dbReference type="Gene3D" id="3.90.226.10">
    <property type="entry name" value="2-enoyl-CoA Hydratase, Chain A, domain 1"/>
    <property type="match status" value="1"/>
</dbReference>
<dbReference type="SUPFAM" id="SSF52096">
    <property type="entry name" value="ClpP/crotonase"/>
    <property type="match status" value="1"/>
</dbReference>
<dbReference type="InterPro" id="IPR056738">
    <property type="entry name" value="NfeD1b_N"/>
</dbReference>
<dbReference type="PANTHER" id="PTHR33507:SF4">
    <property type="entry name" value="NODULATION COMPETITIVENESS PROTEIN NFED"/>
    <property type="match status" value="1"/>
</dbReference>
<dbReference type="Proteomes" id="UP000594464">
    <property type="component" value="Chromosome"/>
</dbReference>
<evidence type="ECO:0000259" key="8">
    <source>
        <dbReference type="Pfam" id="PF25145"/>
    </source>
</evidence>
<dbReference type="Pfam" id="PF25145">
    <property type="entry name" value="NfeD1b_N"/>
    <property type="match status" value="1"/>
</dbReference>
<feature type="domain" description="NfeD-like C-terminal" evidence="6">
    <location>
        <begin position="409"/>
        <end position="463"/>
    </location>
</feature>
<gene>
    <name evidence="9" type="ORF">G3M78_08170</name>
</gene>
<dbReference type="PANTHER" id="PTHR33507">
    <property type="entry name" value="INNER MEMBRANE PROTEIN YBBJ"/>
    <property type="match status" value="1"/>
</dbReference>